<protein>
    <submittedName>
        <fullName evidence="2">Uncharacterized protein</fullName>
    </submittedName>
</protein>
<name>A0A1B6KFS7_9HEMI</name>
<accession>A0A1B6KFS7</accession>
<proteinExistence type="predicted"/>
<feature type="non-terminal residue" evidence="2">
    <location>
        <position position="1"/>
    </location>
</feature>
<dbReference type="AlphaFoldDB" id="A0A1B6KFS7"/>
<evidence type="ECO:0000256" key="1">
    <source>
        <dbReference type="SAM" id="MobiDB-lite"/>
    </source>
</evidence>
<evidence type="ECO:0000313" key="2">
    <source>
        <dbReference type="EMBL" id="JAT10296.1"/>
    </source>
</evidence>
<feature type="compositionally biased region" description="Polar residues" evidence="1">
    <location>
        <begin position="107"/>
        <end position="121"/>
    </location>
</feature>
<feature type="compositionally biased region" description="Basic and acidic residues" evidence="1">
    <location>
        <begin position="58"/>
        <end position="95"/>
    </location>
</feature>
<dbReference type="EMBL" id="GEBQ01029681">
    <property type="protein sequence ID" value="JAT10296.1"/>
    <property type="molecule type" value="Transcribed_RNA"/>
</dbReference>
<feature type="region of interest" description="Disordered" evidence="1">
    <location>
        <begin position="1"/>
        <end position="128"/>
    </location>
</feature>
<feature type="compositionally biased region" description="Acidic residues" evidence="1">
    <location>
        <begin position="47"/>
        <end position="57"/>
    </location>
</feature>
<feature type="non-terminal residue" evidence="2">
    <location>
        <position position="128"/>
    </location>
</feature>
<organism evidence="2">
    <name type="scientific">Graphocephala atropunctata</name>
    <dbReference type="NCBI Taxonomy" id="36148"/>
    <lineage>
        <taxon>Eukaryota</taxon>
        <taxon>Metazoa</taxon>
        <taxon>Ecdysozoa</taxon>
        <taxon>Arthropoda</taxon>
        <taxon>Hexapoda</taxon>
        <taxon>Insecta</taxon>
        <taxon>Pterygota</taxon>
        <taxon>Neoptera</taxon>
        <taxon>Paraneoptera</taxon>
        <taxon>Hemiptera</taxon>
        <taxon>Auchenorrhyncha</taxon>
        <taxon>Membracoidea</taxon>
        <taxon>Cicadellidae</taxon>
        <taxon>Cicadellinae</taxon>
        <taxon>Cicadellini</taxon>
        <taxon>Graphocephala</taxon>
    </lineage>
</organism>
<reference evidence="2" key="1">
    <citation type="submission" date="2015-11" db="EMBL/GenBank/DDBJ databases">
        <title>De novo transcriptome assembly of four potential Pierce s Disease insect vectors from Arizona vineyards.</title>
        <authorList>
            <person name="Tassone E.E."/>
        </authorList>
    </citation>
    <scope>NUCLEOTIDE SEQUENCE</scope>
</reference>
<gene>
    <name evidence="2" type="ORF">g.51283</name>
</gene>
<feature type="compositionally biased region" description="Pro residues" evidence="1">
    <location>
        <begin position="23"/>
        <end position="36"/>
    </location>
</feature>
<sequence length="128" mass="14555">IPRRLVLVTRQPRGGPSGGMVPQPQPRPLEPKPPPVVVIKKELTRDEELDDEEDENGMSDRRYNMSHGRHTDSLRRDLTGSRRMHREEQGRERMQTSRSHLALGVTSLRSSQQSLNDSGDMNNYMLGG</sequence>